<dbReference type="EMBL" id="JAJAQC010000012">
    <property type="protein sequence ID" value="MDA0564479.1"/>
    <property type="molecule type" value="Genomic_DNA"/>
</dbReference>
<protein>
    <submittedName>
        <fullName evidence="2">Uncharacterized protein</fullName>
    </submittedName>
</protein>
<sequence>MTNTRLLRAISHTPPDSADTERPVPRWVLRLAYTMPLLLLPSCLWRLPFAFHFDMGQQHEATLPALWVSIPYVLGLSLVTELVAFLCLGLVRRWGEVVPVWLPVIGGRRVPPLAAAVPAVLGGLALTVLFCSVPIGGGQSLSLLGVSQDITYDNGWWRALARVCTAPLRVWGPVVLVLAGAYYLRRRSGPMPH</sequence>
<dbReference type="RefSeq" id="WP_270071767.1">
    <property type="nucleotide sequence ID" value="NZ_JAJAQC010000012.1"/>
</dbReference>
<keyword evidence="1" id="KW-1133">Transmembrane helix</keyword>
<dbReference type="AlphaFoldDB" id="A0A9X3SGS1"/>
<keyword evidence="1" id="KW-0472">Membrane</keyword>
<feature type="transmembrane region" description="Helical" evidence="1">
    <location>
        <begin position="166"/>
        <end position="184"/>
    </location>
</feature>
<feature type="transmembrane region" description="Helical" evidence="1">
    <location>
        <begin position="67"/>
        <end position="91"/>
    </location>
</feature>
<evidence type="ECO:0000313" key="3">
    <source>
        <dbReference type="Proteomes" id="UP001140076"/>
    </source>
</evidence>
<evidence type="ECO:0000256" key="1">
    <source>
        <dbReference type="SAM" id="Phobius"/>
    </source>
</evidence>
<name>A0A9X3SGS1_9ACTN</name>
<keyword evidence="3" id="KW-1185">Reference proteome</keyword>
<gene>
    <name evidence="2" type="ORF">LG943_09085</name>
</gene>
<accession>A0A9X3SGS1</accession>
<dbReference type="Proteomes" id="UP001140076">
    <property type="component" value="Unassembled WGS sequence"/>
</dbReference>
<feature type="transmembrane region" description="Helical" evidence="1">
    <location>
        <begin position="112"/>
        <end position="135"/>
    </location>
</feature>
<keyword evidence="1" id="KW-0812">Transmembrane</keyword>
<organism evidence="2 3">
    <name type="scientific">Streptomonospora mangrovi</name>
    <dbReference type="NCBI Taxonomy" id="2883123"/>
    <lineage>
        <taxon>Bacteria</taxon>
        <taxon>Bacillati</taxon>
        <taxon>Actinomycetota</taxon>
        <taxon>Actinomycetes</taxon>
        <taxon>Streptosporangiales</taxon>
        <taxon>Nocardiopsidaceae</taxon>
        <taxon>Streptomonospora</taxon>
    </lineage>
</organism>
<feature type="transmembrane region" description="Helical" evidence="1">
    <location>
        <begin position="27"/>
        <end position="47"/>
    </location>
</feature>
<reference evidence="2" key="1">
    <citation type="submission" date="2021-10" db="EMBL/GenBank/DDBJ databases">
        <title>Streptomonospora sp. nov., isolated from mangrove soil.</title>
        <authorList>
            <person name="Chen X."/>
            <person name="Ge X."/>
            <person name="Liu W."/>
        </authorList>
    </citation>
    <scope>NUCLEOTIDE SEQUENCE</scope>
    <source>
        <strain evidence="2">S1-112</strain>
    </source>
</reference>
<evidence type="ECO:0000313" key="2">
    <source>
        <dbReference type="EMBL" id="MDA0564479.1"/>
    </source>
</evidence>
<comment type="caution">
    <text evidence="2">The sequence shown here is derived from an EMBL/GenBank/DDBJ whole genome shotgun (WGS) entry which is preliminary data.</text>
</comment>
<proteinExistence type="predicted"/>